<comment type="caution">
    <text evidence="2">The sequence shown here is derived from an EMBL/GenBank/DDBJ whole genome shotgun (WGS) entry which is preliminary data.</text>
</comment>
<dbReference type="AlphaFoldDB" id="A0A2W5L0W6"/>
<gene>
    <name evidence="2" type="ORF">DI569_15230</name>
</gene>
<protein>
    <submittedName>
        <fullName evidence="2">N-acetyltransferase</fullName>
    </submittedName>
</protein>
<dbReference type="Pfam" id="PF13302">
    <property type="entry name" value="Acetyltransf_3"/>
    <property type="match status" value="1"/>
</dbReference>
<dbReference type="Gene3D" id="3.40.630.30">
    <property type="match status" value="1"/>
</dbReference>
<reference evidence="2 3" key="1">
    <citation type="submission" date="2017-08" db="EMBL/GenBank/DDBJ databases">
        <title>Infants hospitalized years apart are colonized by the same room-sourced microbial strains.</title>
        <authorList>
            <person name="Brooks B."/>
            <person name="Olm M.R."/>
            <person name="Firek B.A."/>
            <person name="Baker R."/>
            <person name="Thomas B.C."/>
            <person name="Morowitz M.J."/>
            <person name="Banfield J.F."/>
        </authorList>
    </citation>
    <scope>NUCLEOTIDE SEQUENCE [LARGE SCALE GENOMIC DNA]</scope>
    <source>
        <strain evidence="2">S2_005_003_R2_47</strain>
    </source>
</reference>
<evidence type="ECO:0000313" key="2">
    <source>
        <dbReference type="EMBL" id="PZQ20525.1"/>
    </source>
</evidence>
<dbReference type="PANTHER" id="PTHR43792:SF1">
    <property type="entry name" value="N-ACETYLTRANSFERASE DOMAIN-CONTAINING PROTEIN"/>
    <property type="match status" value="1"/>
</dbReference>
<dbReference type="InterPro" id="IPR016181">
    <property type="entry name" value="Acyl_CoA_acyltransferase"/>
</dbReference>
<dbReference type="InterPro" id="IPR051531">
    <property type="entry name" value="N-acetyltransferase"/>
</dbReference>
<feature type="domain" description="N-acetyltransferase" evidence="1">
    <location>
        <begin position="7"/>
        <end position="180"/>
    </location>
</feature>
<accession>A0A2W5L0W6</accession>
<keyword evidence="2" id="KW-0808">Transferase</keyword>
<dbReference type="InterPro" id="IPR000182">
    <property type="entry name" value="GNAT_dom"/>
</dbReference>
<sequence length="183" mass="20378">MIETARLVLRPPAANDLPWIRAEMNSAAVMRHLGGTRGDAAVAEGLAADIAAFTKPEGHWRWTIWRRSDARRIGRCGLFHVRSNAAPGPLRDAREIGWTLAEAAWGEGYATEAARAVLTFGFATHDFPAIFSQTSDSNIGSTRMMRRLGFQRLPELDYVDPDYPPEDNPTTVWRMARDAWKAA</sequence>
<dbReference type="PANTHER" id="PTHR43792">
    <property type="entry name" value="GNAT FAMILY, PUTATIVE (AFU_ORTHOLOGUE AFUA_3G00765)-RELATED-RELATED"/>
    <property type="match status" value="1"/>
</dbReference>
<dbReference type="Proteomes" id="UP000248597">
    <property type="component" value="Unassembled WGS sequence"/>
</dbReference>
<evidence type="ECO:0000313" key="3">
    <source>
        <dbReference type="Proteomes" id="UP000248597"/>
    </source>
</evidence>
<dbReference type="GO" id="GO:0016747">
    <property type="term" value="F:acyltransferase activity, transferring groups other than amino-acyl groups"/>
    <property type="evidence" value="ECO:0007669"/>
    <property type="project" value="InterPro"/>
</dbReference>
<evidence type="ECO:0000259" key="1">
    <source>
        <dbReference type="PROSITE" id="PS51186"/>
    </source>
</evidence>
<dbReference type="SUPFAM" id="SSF55729">
    <property type="entry name" value="Acyl-CoA N-acyltransferases (Nat)"/>
    <property type="match status" value="1"/>
</dbReference>
<proteinExistence type="predicted"/>
<dbReference type="PROSITE" id="PS51186">
    <property type="entry name" value="GNAT"/>
    <property type="match status" value="1"/>
</dbReference>
<dbReference type="EMBL" id="QFPJ01000056">
    <property type="protein sequence ID" value="PZQ20525.1"/>
    <property type="molecule type" value="Genomic_DNA"/>
</dbReference>
<name>A0A2W5L0W6_SPHMC</name>
<organism evidence="2 3">
    <name type="scientific">Sphingopyxis macrogoltabida</name>
    <name type="common">Sphingomonas macrogoltabidus</name>
    <dbReference type="NCBI Taxonomy" id="33050"/>
    <lineage>
        <taxon>Bacteria</taxon>
        <taxon>Pseudomonadati</taxon>
        <taxon>Pseudomonadota</taxon>
        <taxon>Alphaproteobacteria</taxon>
        <taxon>Sphingomonadales</taxon>
        <taxon>Sphingomonadaceae</taxon>
        <taxon>Sphingopyxis</taxon>
    </lineage>
</organism>